<reference evidence="2 3" key="1">
    <citation type="journal article" date="2021" name="BMC Genomics">
        <title>Datura genome reveals duplications of psychoactive alkaloid biosynthetic genes and high mutation rate following tissue culture.</title>
        <authorList>
            <person name="Rajewski A."/>
            <person name="Carter-House D."/>
            <person name="Stajich J."/>
            <person name="Litt A."/>
        </authorList>
    </citation>
    <scope>NUCLEOTIDE SEQUENCE [LARGE SCALE GENOMIC DNA]</scope>
    <source>
        <strain evidence="2">AR-01</strain>
    </source>
</reference>
<protein>
    <submittedName>
        <fullName evidence="2">Uncharacterized protein</fullName>
    </submittedName>
</protein>
<evidence type="ECO:0000256" key="1">
    <source>
        <dbReference type="ARBA" id="ARBA00023002"/>
    </source>
</evidence>
<dbReference type="SUPFAM" id="SSF51735">
    <property type="entry name" value="NAD(P)-binding Rossmann-fold domains"/>
    <property type="match status" value="1"/>
</dbReference>
<dbReference type="EMBL" id="JACEIK010000820">
    <property type="protein sequence ID" value="MCD7462626.1"/>
    <property type="molecule type" value="Genomic_DNA"/>
</dbReference>
<proteinExistence type="predicted"/>
<dbReference type="Proteomes" id="UP000823775">
    <property type="component" value="Unassembled WGS sequence"/>
</dbReference>
<keyword evidence="3" id="KW-1185">Reference proteome</keyword>
<accession>A0ABS8SUB7</accession>
<evidence type="ECO:0000313" key="3">
    <source>
        <dbReference type="Proteomes" id="UP000823775"/>
    </source>
</evidence>
<dbReference type="Gene3D" id="3.40.50.720">
    <property type="entry name" value="NAD(P)-binding Rossmann-like Domain"/>
    <property type="match status" value="1"/>
</dbReference>
<dbReference type="InterPro" id="IPR044201">
    <property type="entry name" value="DVR-like"/>
</dbReference>
<organism evidence="2 3">
    <name type="scientific">Datura stramonium</name>
    <name type="common">Jimsonweed</name>
    <name type="synonym">Common thornapple</name>
    <dbReference type="NCBI Taxonomy" id="4076"/>
    <lineage>
        <taxon>Eukaryota</taxon>
        <taxon>Viridiplantae</taxon>
        <taxon>Streptophyta</taxon>
        <taxon>Embryophyta</taxon>
        <taxon>Tracheophyta</taxon>
        <taxon>Spermatophyta</taxon>
        <taxon>Magnoliopsida</taxon>
        <taxon>eudicotyledons</taxon>
        <taxon>Gunneridae</taxon>
        <taxon>Pentapetalae</taxon>
        <taxon>asterids</taxon>
        <taxon>lamiids</taxon>
        <taxon>Solanales</taxon>
        <taxon>Solanaceae</taxon>
        <taxon>Solanoideae</taxon>
        <taxon>Datureae</taxon>
        <taxon>Datura</taxon>
    </lineage>
</organism>
<name>A0ABS8SUB7_DATST</name>
<comment type="caution">
    <text evidence="2">The sequence shown here is derived from an EMBL/GenBank/DDBJ whole genome shotgun (WGS) entry which is preliminary data.</text>
</comment>
<dbReference type="InterPro" id="IPR036291">
    <property type="entry name" value="NAD(P)-bd_dom_sf"/>
</dbReference>
<dbReference type="PANTHER" id="PTHR47378">
    <property type="entry name" value="DIVINYL CHLOROPHYLLIDE A 8-VINYL-REDUCTASE, CHLOROPLASTIC"/>
    <property type="match status" value="1"/>
</dbReference>
<evidence type="ECO:0000313" key="2">
    <source>
        <dbReference type="EMBL" id="MCD7462626.1"/>
    </source>
</evidence>
<sequence>MSVFTLPVDSHFNQLKAITSGGFFISFHQSCSGELMKEAEEDDEFTYSIVRPTAFFKSLGGQVELVKDGKPYVMFGDGKLCACKPISEQDLASFIADCVLKEDKINQVLPIGGPREH</sequence>
<gene>
    <name evidence="2" type="ORF">HAX54_048970</name>
</gene>
<keyword evidence="1" id="KW-0560">Oxidoreductase</keyword>
<dbReference type="PANTHER" id="PTHR47378:SF1">
    <property type="entry name" value="DIVINYL CHLOROPHYLLIDE A 8-VINYL-REDUCTASE, CHLOROPLASTIC"/>
    <property type="match status" value="1"/>
</dbReference>